<organism evidence="6 7">
    <name type="scientific">Lusitaniella coriacea LEGE 07157</name>
    <dbReference type="NCBI Taxonomy" id="945747"/>
    <lineage>
        <taxon>Bacteria</taxon>
        <taxon>Bacillati</taxon>
        <taxon>Cyanobacteriota</taxon>
        <taxon>Cyanophyceae</taxon>
        <taxon>Spirulinales</taxon>
        <taxon>Lusitaniellaceae</taxon>
        <taxon>Lusitaniella</taxon>
    </lineage>
</organism>
<dbReference type="InterPro" id="IPR011009">
    <property type="entry name" value="Kinase-like_dom_sf"/>
</dbReference>
<dbReference type="EMBL" id="JADEWZ010000097">
    <property type="protein sequence ID" value="MBE9119197.1"/>
    <property type="molecule type" value="Genomic_DNA"/>
</dbReference>
<dbReference type="GO" id="GO:0016020">
    <property type="term" value="C:membrane"/>
    <property type="evidence" value="ECO:0007669"/>
    <property type="project" value="TreeGrafter"/>
</dbReference>
<dbReference type="InterPro" id="IPR000719">
    <property type="entry name" value="Prot_kinase_dom"/>
</dbReference>
<evidence type="ECO:0000256" key="3">
    <source>
        <dbReference type="ARBA" id="ARBA00022777"/>
    </source>
</evidence>
<keyword evidence="1" id="KW-0808">Transferase</keyword>
<keyword evidence="2" id="KW-0547">Nucleotide-binding</keyword>
<keyword evidence="7" id="KW-1185">Reference proteome</keyword>
<dbReference type="RefSeq" id="WP_194032288.1">
    <property type="nucleotide sequence ID" value="NZ_JADEWZ010000097.1"/>
</dbReference>
<evidence type="ECO:0000313" key="6">
    <source>
        <dbReference type="EMBL" id="MBE9119197.1"/>
    </source>
</evidence>
<evidence type="ECO:0000256" key="1">
    <source>
        <dbReference type="ARBA" id="ARBA00022679"/>
    </source>
</evidence>
<dbReference type="Gene3D" id="1.10.510.10">
    <property type="entry name" value="Transferase(Phosphotransferase) domain 1"/>
    <property type="match status" value="1"/>
</dbReference>
<dbReference type="PROSITE" id="PS50011">
    <property type="entry name" value="PROTEIN_KINASE_DOM"/>
    <property type="match status" value="1"/>
</dbReference>
<proteinExistence type="predicted"/>
<feature type="non-terminal residue" evidence="6">
    <location>
        <position position="155"/>
    </location>
</feature>
<evidence type="ECO:0000259" key="5">
    <source>
        <dbReference type="PROSITE" id="PS50011"/>
    </source>
</evidence>
<keyword evidence="3 6" id="KW-0418">Kinase</keyword>
<dbReference type="PANTHER" id="PTHR24348">
    <property type="entry name" value="SERINE/THREONINE-PROTEIN KINASE UNC-51-RELATED"/>
    <property type="match status" value="1"/>
</dbReference>
<dbReference type="InterPro" id="IPR045269">
    <property type="entry name" value="Atg1-like"/>
</dbReference>
<protein>
    <submittedName>
        <fullName evidence="6">Protein kinase</fullName>
    </submittedName>
</protein>
<accession>A0A8J7E0N4</accession>
<dbReference type="GO" id="GO:0005776">
    <property type="term" value="C:autophagosome"/>
    <property type="evidence" value="ECO:0007669"/>
    <property type="project" value="TreeGrafter"/>
</dbReference>
<dbReference type="AlphaFoldDB" id="A0A8J7E0N4"/>
<dbReference type="InterPro" id="IPR008271">
    <property type="entry name" value="Ser/Thr_kinase_AS"/>
</dbReference>
<dbReference type="SUPFAM" id="SSF56112">
    <property type="entry name" value="Protein kinase-like (PK-like)"/>
    <property type="match status" value="1"/>
</dbReference>
<name>A0A8J7E0N4_9CYAN</name>
<dbReference type="PANTHER" id="PTHR24348:SF22">
    <property type="entry name" value="NON-SPECIFIC SERINE_THREONINE PROTEIN KINASE"/>
    <property type="match status" value="1"/>
</dbReference>
<evidence type="ECO:0000256" key="4">
    <source>
        <dbReference type="ARBA" id="ARBA00022840"/>
    </source>
</evidence>
<dbReference type="Proteomes" id="UP000654482">
    <property type="component" value="Unassembled WGS sequence"/>
</dbReference>
<keyword evidence="4" id="KW-0067">ATP-binding</keyword>
<dbReference type="GO" id="GO:0005829">
    <property type="term" value="C:cytosol"/>
    <property type="evidence" value="ECO:0007669"/>
    <property type="project" value="TreeGrafter"/>
</dbReference>
<reference evidence="6" key="1">
    <citation type="submission" date="2020-10" db="EMBL/GenBank/DDBJ databases">
        <authorList>
            <person name="Castelo-Branco R."/>
            <person name="Eusebio N."/>
            <person name="Adriana R."/>
            <person name="Vieira A."/>
            <person name="Brugerolle De Fraissinette N."/>
            <person name="Rezende De Castro R."/>
            <person name="Schneider M.P."/>
            <person name="Vasconcelos V."/>
            <person name="Leao P.N."/>
        </authorList>
    </citation>
    <scope>NUCLEOTIDE SEQUENCE</scope>
    <source>
        <strain evidence="6">LEGE 07157</strain>
    </source>
</reference>
<evidence type="ECO:0000256" key="2">
    <source>
        <dbReference type="ARBA" id="ARBA00022741"/>
    </source>
</evidence>
<evidence type="ECO:0000313" key="7">
    <source>
        <dbReference type="Proteomes" id="UP000654482"/>
    </source>
</evidence>
<dbReference type="GO" id="GO:0004674">
    <property type="term" value="F:protein serine/threonine kinase activity"/>
    <property type="evidence" value="ECO:0007669"/>
    <property type="project" value="InterPro"/>
</dbReference>
<gene>
    <name evidence="6" type="ORF">IQ249_25435</name>
</gene>
<dbReference type="Pfam" id="PF00069">
    <property type="entry name" value="Pkinase"/>
    <property type="match status" value="1"/>
</dbReference>
<sequence length="155" mass="17949">MMTSTLVTLPDYQITEKIYEGSRTVVYRGQEVENEKPVVIKLMRNEYPSFRELVQFRNQYAIACNLNLEGIIQSIALERYENRYALIMEDTGGISLAEYKQQSSLSFQQFLNIAIQIAEILQQLHNNSIIHKDIKPANILIHPNTNQIKLIDFSI</sequence>
<comment type="caution">
    <text evidence="6">The sequence shown here is derived from an EMBL/GenBank/DDBJ whole genome shotgun (WGS) entry which is preliminary data.</text>
</comment>
<dbReference type="GO" id="GO:0005524">
    <property type="term" value="F:ATP binding"/>
    <property type="evidence" value="ECO:0007669"/>
    <property type="project" value="UniProtKB-KW"/>
</dbReference>
<dbReference type="PROSITE" id="PS00108">
    <property type="entry name" value="PROTEIN_KINASE_ST"/>
    <property type="match status" value="1"/>
</dbReference>
<feature type="domain" description="Protein kinase" evidence="5">
    <location>
        <begin position="12"/>
        <end position="155"/>
    </location>
</feature>
<dbReference type="GO" id="GO:0000407">
    <property type="term" value="C:phagophore assembly site"/>
    <property type="evidence" value="ECO:0007669"/>
    <property type="project" value="TreeGrafter"/>
</dbReference>